<reference evidence="3" key="1">
    <citation type="submission" date="2020-05" db="EMBL/GenBank/DDBJ databases">
        <title>Mycena genomes resolve the evolution of fungal bioluminescence.</title>
        <authorList>
            <person name="Tsai I.J."/>
        </authorList>
    </citation>
    <scope>NUCLEOTIDE SEQUENCE</scope>
    <source>
        <strain evidence="3">CCC161011</strain>
    </source>
</reference>
<dbReference type="AlphaFoldDB" id="A0A8H6YKT1"/>
<dbReference type="InterPro" id="IPR046522">
    <property type="entry name" value="DUF6699"/>
</dbReference>
<accession>A0A8H6YKT1</accession>
<keyword evidence="4" id="KW-1185">Reference proteome</keyword>
<sequence>MNDDWAREQWLRQNVNRFNAGPQFVPRNNRDGFPLASPGQGQPDDFRLPPGQAPPLWHQPPANPNYLWQWPPTFPQTPSPSPWGNPHHPFGIELDHDHDSDDGPRPIPWPTPPNRNYWSNAIPTGPWGEPDTPFLRPAAFGAPFPDGGPPPSVRFPSSPPMGPSAAPNWPMIPSTPFPNWPMVPSSTFPPMTPGPGMPGNMFMPMTPAMSSTDMTPVLFAKKSLCDCESLAPRPSNWRPDYAPPRRFQIPTLFRRMGGDRMRINLEHCHLSPILLMPNSRVPVMSFDLRSDNPFDPANLELLTTEGRPFNRTDLTQLATTRPVFRLRFYHPRLPWYLDVRASQPNGILVVDVLQQLHAKLHRAIRPHDFSNTVLDATDRERITDAYRSRCDDRVDIMQQGVRRVDFMGSDVILQGFIEGRAGMWLMKTTQSGRNIDG</sequence>
<feature type="region of interest" description="Disordered" evidence="1">
    <location>
        <begin position="95"/>
        <end position="114"/>
    </location>
</feature>
<comment type="caution">
    <text evidence="3">The sequence shown here is derived from an EMBL/GenBank/DDBJ whole genome shotgun (WGS) entry which is preliminary data.</text>
</comment>
<feature type="compositionally biased region" description="Basic and acidic residues" evidence="1">
    <location>
        <begin position="95"/>
        <end position="104"/>
    </location>
</feature>
<organism evidence="3 4">
    <name type="scientific">Mycena venus</name>
    <dbReference type="NCBI Taxonomy" id="2733690"/>
    <lineage>
        <taxon>Eukaryota</taxon>
        <taxon>Fungi</taxon>
        <taxon>Dikarya</taxon>
        <taxon>Basidiomycota</taxon>
        <taxon>Agaricomycotina</taxon>
        <taxon>Agaricomycetes</taxon>
        <taxon>Agaricomycetidae</taxon>
        <taxon>Agaricales</taxon>
        <taxon>Marasmiineae</taxon>
        <taxon>Mycenaceae</taxon>
        <taxon>Mycena</taxon>
    </lineage>
</organism>
<name>A0A8H6YKT1_9AGAR</name>
<gene>
    <name evidence="3" type="ORF">MVEN_00781900</name>
</gene>
<dbReference type="Proteomes" id="UP000620124">
    <property type="component" value="Unassembled WGS sequence"/>
</dbReference>
<evidence type="ECO:0000313" key="4">
    <source>
        <dbReference type="Proteomes" id="UP000620124"/>
    </source>
</evidence>
<evidence type="ECO:0000256" key="1">
    <source>
        <dbReference type="SAM" id="MobiDB-lite"/>
    </source>
</evidence>
<feature type="domain" description="DUF6699" evidence="2">
    <location>
        <begin position="296"/>
        <end position="416"/>
    </location>
</feature>
<dbReference type="Pfam" id="PF20415">
    <property type="entry name" value="DUF6699"/>
    <property type="match status" value="1"/>
</dbReference>
<evidence type="ECO:0000259" key="2">
    <source>
        <dbReference type="Pfam" id="PF20415"/>
    </source>
</evidence>
<feature type="region of interest" description="Disordered" evidence="1">
    <location>
        <begin position="17"/>
        <end position="62"/>
    </location>
</feature>
<dbReference type="OrthoDB" id="3265169at2759"/>
<evidence type="ECO:0000313" key="3">
    <source>
        <dbReference type="EMBL" id="KAF7360511.1"/>
    </source>
</evidence>
<protein>
    <recommendedName>
        <fullName evidence="2">DUF6699 domain-containing protein</fullName>
    </recommendedName>
</protein>
<feature type="compositionally biased region" description="Pro residues" evidence="1">
    <location>
        <begin position="51"/>
        <end position="62"/>
    </location>
</feature>
<dbReference type="EMBL" id="JACAZI010000005">
    <property type="protein sequence ID" value="KAF7360511.1"/>
    <property type="molecule type" value="Genomic_DNA"/>
</dbReference>
<proteinExistence type="predicted"/>